<dbReference type="Proteomes" id="UP001149090">
    <property type="component" value="Unassembled WGS sequence"/>
</dbReference>
<dbReference type="InterPro" id="IPR011010">
    <property type="entry name" value="DNA_brk_join_enz"/>
</dbReference>
<gene>
    <name evidence="3" type="ORF">M0811_13697</name>
</gene>
<dbReference type="InterPro" id="IPR002104">
    <property type="entry name" value="Integrase_catalytic"/>
</dbReference>
<dbReference type="Pfam" id="PF00589">
    <property type="entry name" value="Phage_integrase"/>
    <property type="match status" value="1"/>
</dbReference>
<evidence type="ECO:0000313" key="4">
    <source>
        <dbReference type="Proteomes" id="UP001149090"/>
    </source>
</evidence>
<dbReference type="AlphaFoldDB" id="A0A9Q0R4W1"/>
<comment type="caution">
    <text evidence="3">The sequence shown here is derived from an EMBL/GenBank/DDBJ whole genome shotgun (WGS) entry which is preliminary data.</text>
</comment>
<evidence type="ECO:0000259" key="2">
    <source>
        <dbReference type="PROSITE" id="PS51898"/>
    </source>
</evidence>
<dbReference type="InterPro" id="IPR013762">
    <property type="entry name" value="Integrase-like_cat_sf"/>
</dbReference>
<dbReference type="GO" id="GO:0006310">
    <property type="term" value="P:DNA recombination"/>
    <property type="evidence" value="ECO:0007669"/>
    <property type="project" value="UniProtKB-KW"/>
</dbReference>
<dbReference type="SUPFAM" id="SSF56349">
    <property type="entry name" value="DNA breaking-rejoining enzymes"/>
    <property type="match status" value="1"/>
</dbReference>
<evidence type="ECO:0000313" key="3">
    <source>
        <dbReference type="EMBL" id="KAJ5066371.1"/>
    </source>
</evidence>
<name>A0A9Q0R4W1_ANAIG</name>
<organism evidence="3 4">
    <name type="scientific">Anaeramoeba ignava</name>
    <name type="common">Anaerobic marine amoeba</name>
    <dbReference type="NCBI Taxonomy" id="1746090"/>
    <lineage>
        <taxon>Eukaryota</taxon>
        <taxon>Metamonada</taxon>
        <taxon>Anaeramoebidae</taxon>
        <taxon>Anaeramoeba</taxon>
    </lineage>
</organism>
<dbReference type="PROSITE" id="PS51898">
    <property type="entry name" value="TYR_RECOMBINASE"/>
    <property type="match status" value="1"/>
</dbReference>
<dbReference type="InterPro" id="IPR052787">
    <property type="entry name" value="MAVS"/>
</dbReference>
<dbReference type="EMBL" id="JAPDFW010000145">
    <property type="protein sequence ID" value="KAJ5066371.1"/>
    <property type="molecule type" value="Genomic_DNA"/>
</dbReference>
<feature type="domain" description="Tyr recombinase" evidence="2">
    <location>
        <begin position="116"/>
        <end position="330"/>
    </location>
</feature>
<dbReference type="GO" id="GO:0015074">
    <property type="term" value="P:DNA integration"/>
    <property type="evidence" value="ECO:0007669"/>
    <property type="project" value="InterPro"/>
</dbReference>
<dbReference type="OrthoDB" id="10002548at2759"/>
<dbReference type="PANTHER" id="PTHR21446">
    <property type="entry name" value="DUF3504 DOMAIN-CONTAINING PROTEIN"/>
    <property type="match status" value="1"/>
</dbReference>
<reference evidence="3" key="1">
    <citation type="submission" date="2022-10" db="EMBL/GenBank/DDBJ databases">
        <title>Novel sulphate-reducing endosymbionts in the free-living metamonad Anaeramoeba.</title>
        <authorList>
            <person name="Jerlstrom-Hultqvist J."/>
            <person name="Cepicka I."/>
            <person name="Gallot-Lavallee L."/>
            <person name="Salas-Leiva D."/>
            <person name="Curtis B.A."/>
            <person name="Zahonova K."/>
            <person name="Pipaliya S."/>
            <person name="Dacks J."/>
            <person name="Roger A.J."/>
        </authorList>
    </citation>
    <scope>NUCLEOTIDE SEQUENCE</scope>
    <source>
        <strain evidence="3">BMAN</strain>
    </source>
</reference>
<dbReference type="GO" id="GO:0003677">
    <property type="term" value="F:DNA binding"/>
    <property type="evidence" value="ECO:0007669"/>
    <property type="project" value="InterPro"/>
</dbReference>
<protein>
    <recommendedName>
        <fullName evidence="2">Tyr recombinase domain-containing protein</fullName>
    </recommendedName>
</protein>
<keyword evidence="1" id="KW-0233">DNA recombination</keyword>
<dbReference type="Gene3D" id="1.10.443.10">
    <property type="entry name" value="Intergrase catalytic core"/>
    <property type="match status" value="1"/>
</dbReference>
<accession>A0A9Q0R4W1</accession>
<keyword evidence="4" id="KW-1185">Reference proteome</keyword>
<evidence type="ECO:0000256" key="1">
    <source>
        <dbReference type="ARBA" id="ARBA00023172"/>
    </source>
</evidence>
<dbReference type="PANTHER" id="PTHR21446:SF12">
    <property type="entry name" value="POTASSIUM CHANNEL TETRAMERIZATION DOMAIN CONTAINING 1"/>
    <property type="match status" value="1"/>
</dbReference>
<proteinExistence type="predicted"/>
<sequence length="396" mass="45909">MTSVEEYKKKKIPLNTQKSISVMGKKWERFLKAENVTFEEIDLKDTICRFFIQLKRSNGKEYKLKTYRSYCSNLLSYLNQKKLISVDLKNSEFEDIKNTVENRLKEIIAAGNCFTSHYQDLKEAEQTKLMEYLRLENPKHLTIATVMVVGIHFCLRGQEIADLTLTQIHFGHIDGQDFIEYVQGECKNNKATIGVTNFEPKTVKLFPFSDSPKDPYLILSKYWKFRSELPTNPDNRLFRSFKKKNFTGNPLTNQAIKAPTLRRHLQELCKKVNINKKIGLHSFRVTCVSRLYNQGIQDQEIMKLKSGHKSESSLQLYKRVCLEKEKAIDNALQLKLDQKENNSNQNLPLLFPNGISIGNPSNSIISINIGVHDRKRSLKDMATTWKSTFLNPDEKK</sequence>